<dbReference type="PANTHER" id="PTHR43540">
    <property type="entry name" value="PEROXYUREIDOACRYLATE/UREIDOACRYLATE AMIDOHYDROLASE-RELATED"/>
    <property type="match status" value="1"/>
</dbReference>
<comment type="caution">
    <text evidence="4">The sequence shown here is derived from an EMBL/GenBank/DDBJ whole genome shotgun (WGS) entry which is preliminary data.</text>
</comment>
<keyword evidence="5" id="KW-1185">Reference proteome</keyword>
<feature type="domain" description="Isochorismatase-like" evidence="3">
    <location>
        <begin position="4"/>
        <end position="133"/>
    </location>
</feature>
<evidence type="ECO:0000259" key="3">
    <source>
        <dbReference type="Pfam" id="PF00857"/>
    </source>
</evidence>
<dbReference type="SUPFAM" id="SSF52499">
    <property type="entry name" value="Isochorismatase-like hydrolases"/>
    <property type="match status" value="1"/>
</dbReference>
<evidence type="ECO:0000256" key="1">
    <source>
        <dbReference type="ARBA" id="ARBA00006336"/>
    </source>
</evidence>
<keyword evidence="2" id="KW-0378">Hydrolase</keyword>
<evidence type="ECO:0000313" key="5">
    <source>
        <dbReference type="Proteomes" id="UP001314903"/>
    </source>
</evidence>
<gene>
    <name evidence="4" type="ORF">J2Z35_002418</name>
</gene>
<dbReference type="InterPro" id="IPR000868">
    <property type="entry name" value="Isochorismatase-like_dom"/>
</dbReference>
<dbReference type="InterPro" id="IPR036380">
    <property type="entry name" value="Isochorismatase-like_sf"/>
</dbReference>
<evidence type="ECO:0000256" key="2">
    <source>
        <dbReference type="ARBA" id="ARBA00022801"/>
    </source>
</evidence>
<reference evidence="4 5" key="1">
    <citation type="submission" date="2021-03" db="EMBL/GenBank/DDBJ databases">
        <title>Genomic Encyclopedia of Type Strains, Phase IV (KMG-IV): sequencing the most valuable type-strain genomes for metagenomic binning, comparative biology and taxonomic classification.</title>
        <authorList>
            <person name="Goeker M."/>
        </authorList>
    </citation>
    <scope>NUCLEOTIDE SEQUENCE [LARGE SCALE GENOMIC DNA]</scope>
    <source>
        <strain evidence="4 5">DSM 27512</strain>
    </source>
</reference>
<dbReference type="EMBL" id="JAGGLI010000033">
    <property type="protein sequence ID" value="MBP2028588.1"/>
    <property type="molecule type" value="Genomic_DNA"/>
</dbReference>
<dbReference type="Gene3D" id="3.40.50.850">
    <property type="entry name" value="Isochorismatase-like"/>
    <property type="match status" value="1"/>
</dbReference>
<organism evidence="4 5">
    <name type="scientific">Acetoanaerobium pronyense</name>
    <dbReference type="NCBI Taxonomy" id="1482736"/>
    <lineage>
        <taxon>Bacteria</taxon>
        <taxon>Bacillati</taxon>
        <taxon>Bacillota</taxon>
        <taxon>Clostridia</taxon>
        <taxon>Peptostreptococcales</taxon>
        <taxon>Filifactoraceae</taxon>
        <taxon>Acetoanaerobium</taxon>
    </lineage>
</organism>
<dbReference type="Pfam" id="PF00857">
    <property type="entry name" value="Isochorismatase"/>
    <property type="match status" value="1"/>
</dbReference>
<name>A0ABS4KLC4_9FIRM</name>
<proteinExistence type="inferred from homology"/>
<accession>A0ABS4KLC4</accession>
<dbReference type="RefSeq" id="WP_209661638.1">
    <property type="nucleotide sequence ID" value="NZ_JAGGLI010000033.1"/>
</dbReference>
<dbReference type="Proteomes" id="UP001314903">
    <property type="component" value="Unassembled WGS sequence"/>
</dbReference>
<comment type="similarity">
    <text evidence="1">Belongs to the isochorismatase family.</text>
</comment>
<evidence type="ECO:0000313" key="4">
    <source>
        <dbReference type="EMBL" id="MBP2028588.1"/>
    </source>
</evidence>
<sequence>MNMAFLIIDVQEAFIGHRKGEREYENTFEYINETAKLFREASRPVIIVRDIESGDDESFQNVEELIVEDNDIEILKKFSNSFWKTNLEEILKEKNIDFVVLCGNAAEFCVLATYNGANERGFGAAMLQNGIFAEHPNGLIDIFNNRALISHEVISYMLGK</sequence>
<protein>
    <submittedName>
        <fullName evidence="4">Nicotinamidase-related amidase</fullName>
    </submittedName>
</protein>
<dbReference type="PANTHER" id="PTHR43540:SF6">
    <property type="entry name" value="ISOCHORISMATASE-LIKE DOMAIN-CONTAINING PROTEIN"/>
    <property type="match status" value="1"/>
</dbReference>
<dbReference type="InterPro" id="IPR050272">
    <property type="entry name" value="Isochorismatase-like_hydrls"/>
</dbReference>